<dbReference type="InterPro" id="IPR034660">
    <property type="entry name" value="DinB/YfiT-like"/>
</dbReference>
<dbReference type="Pfam" id="PF12867">
    <property type="entry name" value="DinB_2"/>
    <property type="match status" value="1"/>
</dbReference>
<dbReference type="InterPro" id="IPR024775">
    <property type="entry name" value="DinB-like"/>
</dbReference>
<dbReference type="RefSeq" id="WP_326087475.1">
    <property type="nucleotide sequence ID" value="NZ_JARLKZ010000005.1"/>
</dbReference>
<gene>
    <name evidence="2" type="ORF">P4H66_09570</name>
</gene>
<dbReference type="Proteomes" id="UP001344632">
    <property type="component" value="Unassembled WGS sequence"/>
</dbReference>
<sequence>MSEMVINTAKVLRQITQQQVQATPEELFDVQIAGFNNTIRWNVGHIIYWMDQYSTLSFASPSVIPDTYKTLFNSGTKPSDWSSTPPSKKEMLGILAAQLLRMSELTPEMLEVKLSTPYAMGPFQFNTAGELFNFAIIHEAIHLGTISSKLKGSVALTKV</sequence>
<reference evidence="2 3" key="1">
    <citation type="submission" date="2023-03" db="EMBL/GenBank/DDBJ databases">
        <title>Bacillus Genome Sequencing.</title>
        <authorList>
            <person name="Dunlap C."/>
        </authorList>
    </citation>
    <scope>NUCLEOTIDE SEQUENCE [LARGE SCALE GENOMIC DNA]</scope>
    <source>
        <strain evidence="2 3">BD-525</strain>
    </source>
</reference>
<feature type="domain" description="DinB-like" evidence="1">
    <location>
        <begin position="13"/>
        <end position="146"/>
    </location>
</feature>
<name>A0ABU6GK20_9BACL</name>
<accession>A0ABU6GK20</accession>
<organism evidence="2 3">
    <name type="scientific">Paenibacillus dokdonensis</name>
    <dbReference type="NCBI Taxonomy" id="2567944"/>
    <lineage>
        <taxon>Bacteria</taxon>
        <taxon>Bacillati</taxon>
        <taxon>Bacillota</taxon>
        <taxon>Bacilli</taxon>
        <taxon>Bacillales</taxon>
        <taxon>Paenibacillaceae</taxon>
        <taxon>Paenibacillus</taxon>
    </lineage>
</organism>
<comment type="caution">
    <text evidence="2">The sequence shown here is derived from an EMBL/GenBank/DDBJ whole genome shotgun (WGS) entry which is preliminary data.</text>
</comment>
<evidence type="ECO:0000259" key="1">
    <source>
        <dbReference type="Pfam" id="PF12867"/>
    </source>
</evidence>
<dbReference type="SUPFAM" id="SSF109854">
    <property type="entry name" value="DinB/YfiT-like putative metalloenzymes"/>
    <property type="match status" value="1"/>
</dbReference>
<evidence type="ECO:0000313" key="3">
    <source>
        <dbReference type="Proteomes" id="UP001344632"/>
    </source>
</evidence>
<evidence type="ECO:0000313" key="2">
    <source>
        <dbReference type="EMBL" id="MEC0240096.1"/>
    </source>
</evidence>
<keyword evidence="3" id="KW-1185">Reference proteome</keyword>
<dbReference type="EMBL" id="JARLKZ010000005">
    <property type="protein sequence ID" value="MEC0240096.1"/>
    <property type="molecule type" value="Genomic_DNA"/>
</dbReference>
<dbReference type="Gene3D" id="1.20.120.450">
    <property type="entry name" value="dinb family like domain"/>
    <property type="match status" value="1"/>
</dbReference>
<protein>
    <submittedName>
        <fullName evidence="2">DinB family protein</fullName>
    </submittedName>
</protein>
<proteinExistence type="predicted"/>